<gene>
    <name evidence="5" type="ORF">EZV62_013804</name>
</gene>
<feature type="region of interest" description="Disordered" evidence="4">
    <location>
        <begin position="132"/>
        <end position="165"/>
    </location>
</feature>
<evidence type="ECO:0000256" key="2">
    <source>
        <dbReference type="ARBA" id="ARBA00022980"/>
    </source>
</evidence>
<keyword evidence="6" id="KW-1185">Reference proteome</keyword>
<dbReference type="InterPro" id="IPR001047">
    <property type="entry name" value="Ribosomal_eS8"/>
</dbReference>
<dbReference type="GO" id="GO:0006412">
    <property type="term" value="P:translation"/>
    <property type="evidence" value="ECO:0007669"/>
    <property type="project" value="InterPro"/>
</dbReference>
<dbReference type="Proteomes" id="UP000323000">
    <property type="component" value="Chromosome 6"/>
</dbReference>
<protein>
    <recommendedName>
        <fullName evidence="7">40S ribosomal protein S8</fullName>
    </recommendedName>
</protein>
<evidence type="ECO:0000256" key="3">
    <source>
        <dbReference type="ARBA" id="ARBA00023274"/>
    </source>
</evidence>
<proteinExistence type="inferred from homology"/>
<name>A0A5C7HQB0_9ROSI</name>
<evidence type="ECO:0008006" key="7">
    <source>
        <dbReference type="Google" id="ProtNLM"/>
    </source>
</evidence>
<dbReference type="PANTHER" id="PTHR10394">
    <property type="entry name" value="40S RIBOSOMAL PROTEIN S8"/>
    <property type="match status" value="1"/>
</dbReference>
<dbReference type="Gene3D" id="3.10.290.70">
    <property type="match status" value="2"/>
</dbReference>
<dbReference type="GO" id="GO:1990904">
    <property type="term" value="C:ribonucleoprotein complex"/>
    <property type="evidence" value="ECO:0007669"/>
    <property type="project" value="UniProtKB-KW"/>
</dbReference>
<keyword evidence="2" id="KW-0689">Ribosomal protein</keyword>
<sequence length="220" mass="24595">MKLTLSMKMETLPNKFSGEETDFHEVHCFPCFQELGLIRMKQRAKRPKSAIMKPKSQLLFIVHIQGAHGGNVKWHALRLDTGNYSWGSEAVTRKTRILDVVYNTSNNELVRTQTLVKSAIVQNKTAAALAKKEGEEGEAAASPAEEAKKSNHLQRKMEKHQKDHKLDAQIEEQFGGGCLLSCISSRPGQCVCADGYILEGKELEFYMKKIHRKKGKGAAA</sequence>
<comment type="similarity">
    <text evidence="1">Belongs to the eukaryotic ribosomal protein eS8 family.</text>
</comment>
<reference evidence="6" key="1">
    <citation type="journal article" date="2019" name="Gigascience">
        <title>De novo genome assembly of the endangered Acer yangbiense, a plant species with extremely small populations endemic to Yunnan Province, China.</title>
        <authorList>
            <person name="Yang J."/>
            <person name="Wariss H.M."/>
            <person name="Tao L."/>
            <person name="Zhang R."/>
            <person name="Yun Q."/>
            <person name="Hollingsworth P."/>
            <person name="Dao Z."/>
            <person name="Luo G."/>
            <person name="Guo H."/>
            <person name="Ma Y."/>
            <person name="Sun W."/>
        </authorList>
    </citation>
    <scope>NUCLEOTIDE SEQUENCE [LARGE SCALE GENOMIC DNA]</scope>
    <source>
        <strain evidence="6">cv. Malutang</strain>
    </source>
</reference>
<dbReference type="InterPro" id="IPR022309">
    <property type="entry name" value="Ribosomal_Se8/biogenesis_NSA2"/>
</dbReference>
<evidence type="ECO:0000313" key="5">
    <source>
        <dbReference type="EMBL" id="TXG59231.1"/>
    </source>
</evidence>
<evidence type="ECO:0000256" key="1">
    <source>
        <dbReference type="ARBA" id="ARBA00005257"/>
    </source>
</evidence>
<dbReference type="CDD" id="cd11380">
    <property type="entry name" value="Ribosomal_S8e_like"/>
    <property type="match status" value="1"/>
</dbReference>
<evidence type="ECO:0000256" key="4">
    <source>
        <dbReference type="SAM" id="MobiDB-lite"/>
    </source>
</evidence>
<comment type="caution">
    <text evidence="5">The sequence shown here is derived from an EMBL/GenBank/DDBJ whole genome shotgun (WGS) entry which is preliminary data.</text>
</comment>
<dbReference type="AlphaFoldDB" id="A0A5C7HQB0"/>
<dbReference type="EMBL" id="VAHF01000006">
    <property type="protein sequence ID" value="TXG59231.1"/>
    <property type="molecule type" value="Genomic_DNA"/>
</dbReference>
<dbReference type="Pfam" id="PF01201">
    <property type="entry name" value="Ribosomal_S8e"/>
    <property type="match status" value="1"/>
</dbReference>
<feature type="compositionally biased region" description="Basic residues" evidence="4">
    <location>
        <begin position="150"/>
        <end position="159"/>
    </location>
</feature>
<evidence type="ECO:0000313" key="6">
    <source>
        <dbReference type="Proteomes" id="UP000323000"/>
    </source>
</evidence>
<organism evidence="5 6">
    <name type="scientific">Acer yangbiense</name>
    <dbReference type="NCBI Taxonomy" id="1000413"/>
    <lineage>
        <taxon>Eukaryota</taxon>
        <taxon>Viridiplantae</taxon>
        <taxon>Streptophyta</taxon>
        <taxon>Embryophyta</taxon>
        <taxon>Tracheophyta</taxon>
        <taxon>Spermatophyta</taxon>
        <taxon>Magnoliopsida</taxon>
        <taxon>eudicotyledons</taxon>
        <taxon>Gunneridae</taxon>
        <taxon>Pentapetalae</taxon>
        <taxon>rosids</taxon>
        <taxon>malvids</taxon>
        <taxon>Sapindales</taxon>
        <taxon>Sapindaceae</taxon>
        <taxon>Hippocastanoideae</taxon>
        <taxon>Acereae</taxon>
        <taxon>Acer</taxon>
    </lineage>
</organism>
<dbReference type="GO" id="GO:0005840">
    <property type="term" value="C:ribosome"/>
    <property type="evidence" value="ECO:0007669"/>
    <property type="project" value="UniProtKB-KW"/>
</dbReference>
<keyword evidence="3" id="KW-0687">Ribonucleoprotein</keyword>
<dbReference type="GO" id="GO:0003735">
    <property type="term" value="F:structural constituent of ribosome"/>
    <property type="evidence" value="ECO:0007669"/>
    <property type="project" value="InterPro"/>
</dbReference>
<accession>A0A5C7HQB0</accession>
<dbReference type="OrthoDB" id="1703270at2759"/>